<keyword evidence="2" id="KW-1185">Reference proteome</keyword>
<accession>A0A4U1CMA4</accession>
<comment type="caution">
    <text evidence="1">The sequence shown here is derived from an EMBL/GenBank/DDBJ whole genome shotgun (WGS) entry which is preliminary data.</text>
</comment>
<protein>
    <submittedName>
        <fullName evidence="1">Uncharacterized protein</fullName>
    </submittedName>
</protein>
<dbReference type="Pfam" id="PF19781">
    <property type="entry name" value="DUF6266"/>
    <property type="match status" value="1"/>
</dbReference>
<name>A0A4U1CMA4_9SPHI</name>
<organism evidence="1 2">
    <name type="scientific">Pedobacter frigoris</name>
    <dbReference type="NCBI Taxonomy" id="2571272"/>
    <lineage>
        <taxon>Bacteria</taxon>
        <taxon>Pseudomonadati</taxon>
        <taxon>Bacteroidota</taxon>
        <taxon>Sphingobacteriia</taxon>
        <taxon>Sphingobacteriales</taxon>
        <taxon>Sphingobacteriaceae</taxon>
        <taxon>Pedobacter</taxon>
    </lineage>
</organism>
<dbReference type="InterPro" id="IPR046233">
    <property type="entry name" value="DUF6266"/>
</dbReference>
<reference evidence="1 2" key="1">
    <citation type="submission" date="2019-04" db="EMBL/GenBank/DDBJ databases">
        <title>Pedobacter sp. RP-3-15 sp. nov., isolated from Arctic soil.</title>
        <authorList>
            <person name="Dahal R.H."/>
            <person name="Kim D.-U."/>
        </authorList>
    </citation>
    <scope>NUCLEOTIDE SEQUENCE [LARGE SCALE GENOMIC DNA]</scope>
    <source>
        <strain evidence="1 2">RP-3-15</strain>
    </source>
</reference>
<evidence type="ECO:0000313" key="2">
    <source>
        <dbReference type="Proteomes" id="UP000307244"/>
    </source>
</evidence>
<proteinExistence type="predicted"/>
<dbReference type="AlphaFoldDB" id="A0A4U1CMA4"/>
<dbReference type="RefSeq" id="WP_136834415.1">
    <property type="nucleotide sequence ID" value="NZ_SWBQ01000001.1"/>
</dbReference>
<dbReference type="Proteomes" id="UP000307244">
    <property type="component" value="Unassembled WGS sequence"/>
</dbReference>
<evidence type="ECO:0000313" key="1">
    <source>
        <dbReference type="EMBL" id="TKC08997.1"/>
    </source>
</evidence>
<gene>
    <name evidence="1" type="ORF">FA047_02560</name>
</gene>
<dbReference type="OrthoDB" id="821958at2"/>
<dbReference type="EMBL" id="SWBQ01000001">
    <property type="protein sequence ID" value="TKC08997.1"/>
    <property type="molecule type" value="Genomic_DNA"/>
</dbReference>
<sequence length="220" mass="24610">MGVLKNGIWGGISGRVGNRIYYMYKGKQVVRMVGGSVPKTPKQLANLQAMKLVVDFLKPIMSFIQAGFSVEAHQKNKVPYHLAVGVNKKQALKGDYPEMEIDYENAVLSIGKLEGLTSVSVSLVGNLEEGFSLRFDWEVSAEEREWPRCDDQVMLMAYFPEELEDNPACFTIAGAERNTGQDVLELPFYIAGKPIEVYVSVISEDRTEVADSRYLGRYVI</sequence>